<dbReference type="PANTHER" id="PTHR13966:SF5">
    <property type="entry name" value="ENDONUCLEASE G, MITOCHONDRIAL"/>
    <property type="match status" value="1"/>
</dbReference>
<dbReference type="InterPro" id="IPR001604">
    <property type="entry name" value="Endo_G_ENPP1-like_dom"/>
</dbReference>
<dbReference type="GO" id="GO:0004519">
    <property type="term" value="F:endonuclease activity"/>
    <property type="evidence" value="ECO:0007669"/>
    <property type="project" value="UniProtKB-KW"/>
</dbReference>
<evidence type="ECO:0000256" key="4">
    <source>
        <dbReference type="SAM" id="SignalP"/>
    </source>
</evidence>
<name>A0A318H631_9BURK</name>
<evidence type="ECO:0000256" key="2">
    <source>
        <dbReference type="PIRSR" id="PIRSR640255-2"/>
    </source>
</evidence>
<gene>
    <name evidence="7" type="ORF">C7444_101240</name>
</gene>
<feature type="chain" id="PRO_5016301923" evidence="4">
    <location>
        <begin position="25"/>
        <end position="278"/>
    </location>
</feature>
<evidence type="ECO:0000256" key="3">
    <source>
        <dbReference type="SAM" id="MobiDB-lite"/>
    </source>
</evidence>
<feature type="domain" description="DNA/RNA non-specific endonuclease/pyrophosphatase/phosphodiesterase" evidence="6">
    <location>
        <begin position="59"/>
        <end position="262"/>
    </location>
</feature>
<keyword evidence="7" id="KW-0255">Endonuclease</keyword>
<dbReference type="InterPro" id="IPR044929">
    <property type="entry name" value="DNA/RNA_non-sp_Endonuclease_sf"/>
</dbReference>
<feature type="domain" description="ENPP1-3/EXOG-like endonuclease/phosphodiesterase" evidence="5">
    <location>
        <begin position="60"/>
        <end position="258"/>
    </location>
</feature>
<reference evidence="7 8" key="1">
    <citation type="submission" date="2018-05" db="EMBL/GenBank/DDBJ databases">
        <title>Genomic Encyclopedia of Type Strains, Phase IV (KMG-IV): sequencing the most valuable type-strain genomes for metagenomic binning, comparative biology and taxonomic classification.</title>
        <authorList>
            <person name="Goeker M."/>
        </authorList>
    </citation>
    <scope>NUCLEOTIDE SEQUENCE [LARGE SCALE GENOMIC DNA]</scope>
    <source>
        <strain evidence="7 8">DSM 566</strain>
    </source>
</reference>
<feature type="compositionally biased region" description="Low complexity" evidence="3">
    <location>
        <begin position="26"/>
        <end position="49"/>
    </location>
</feature>
<evidence type="ECO:0000259" key="6">
    <source>
        <dbReference type="SMART" id="SM00892"/>
    </source>
</evidence>
<dbReference type="RefSeq" id="WP_211317456.1">
    <property type="nucleotide sequence ID" value="NZ_QJJS01000001.1"/>
</dbReference>
<protein>
    <submittedName>
        <fullName evidence="7">Endonuclease G</fullName>
    </submittedName>
</protein>
<feature type="signal peptide" evidence="4">
    <location>
        <begin position="1"/>
        <end position="24"/>
    </location>
</feature>
<feature type="active site" description="Proton acceptor" evidence="1">
    <location>
        <position position="124"/>
    </location>
</feature>
<dbReference type="SMART" id="SM00892">
    <property type="entry name" value="Endonuclease_NS"/>
    <property type="match status" value="1"/>
</dbReference>
<dbReference type="GO" id="GO:0046872">
    <property type="term" value="F:metal ion binding"/>
    <property type="evidence" value="ECO:0007669"/>
    <property type="project" value="UniProtKB-KW"/>
</dbReference>
<dbReference type="AlphaFoldDB" id="A0A318H631"/>
<keyword evidence="7" id="KW-0378">Hydrolase</keyword>
<keyword evidence="2" id="KW-0479">Metal-binding</keyword>
<keyword evidence="4" id="KW-0732">Signal</keyword>
<evidence type="ECO:0000313" key="7">
    <source>
        <dbReference type="EMBL" id="PXW99410.1"/>
    </source>
</evidence>
<dbReference type="InterPro" id="IPR020821">
    <property type="entry name" value="ENPP1-3/EXOG-like_nuc-like"/>
</dbReference>
<dbReference type="InterPro" id="IPR040255">
    <property type="entry name" value="Non-specific_endonuclease"/>
</dbReference>
<evidence type="ECO:0000256" key="1">
    <source>
        <dbReference type="PIRSR" id="PIRSR640255-1"/>
    </source>
</evidence>
<dbReference type="SUPFAM" id="SSF54060">
    <property type="entry name" value="His-Me finger endonucleases"/>
    <property type="match status" value="1"/>
</dbReference>
<dbReference type="Gene3D" id="3.40.570.10">
    <property type="entry name" value="Extracellular Endonuclease, subunit A"/>
    <property type="match status" value="1"/>
</dbReference>
<dbReference type="InterPro" id="IPR044925">
    <property type="entry name" value="His-Me_finger_sf"/>
</dbReference>
<feature type="binding site" evidence="2">
    <location>
        <position position="155"/>
    </location>
    <ligand>
        <name>Mg(2+)</name>
        <dbReference type="ChEBI" id="CHEBI:18420"/>
        <note>catalytic</note>
    </ligand>
</feature>
<evidence type="ECO:0000313" key="8">
    <source>
        <dbReference type="Proteomes" id="UP000247811"/>
    </source>
</evidence>
<dbReference type="GO" id="GO:0016787">
    <property type="term" value="F:hydrolase activity"/>
    <property type="evidence" value="ECO:0007669"/>
    <property type="project" value="InterPro"/>
</dbReference>
<accession>A0A318H631</accession>
<organism evidence="7 8">
    <name type="scientific">Sphaerotilus hippei</name>
    <dbReference type="NCBI Taxonomy" id="744406"/>
    <lineage>
        <taxon>Bacteria</taxon>
        <taxon>Pseudomonadati</taxon>
        <taxon>Pseudomonadota</taxon>
        <taxon>Betaproteobacteria</taxon>
        <taxon>Burkholderiales</taxon>
        <taxon>Sphaerotilaceae</taxon>
        <taxon>Sphaerotilus</taxon>
    </lineage>
</organism>
<comment type="caution">
    <text evidence="7">The sequence shown here is derived from an EMBL/GenBank/DDBJ whole genome shotgun (WGS) entry which is preliminary data.</text>
</comment>
<dbReference type="Pfam" id="PF01223">
    <property type="entry name" value="Endonuclease_NS"/>
    <property type="match status" value="1"/>
</dbReference>
<keyword evidence="8" id="KW-1185">Reference proteome</keyword>
<feature type="region of interest" description="Disordered" evidence="3">
    <location>
        <begin position="22"/>
        <end position="49"/>
    </location>
</feature>
<dbReference type="PROSITE" id="PS51257">
    <property type="entry name" value="PROKAR_LIPOPROTEIN"/>
    <property type="match status" value="1"/>
</dbReference>
<dbReference type="PANTHER" id="PTHR13966">
    <property type="entry name" value="ENDONUCLEASE RELATED"/>
    <property type="match status" value="1"/>
</dbReference>
<sequence>MKRSVPAACCATLLILLTSCGGGSSDTGTAETPTGTTGTTGTSTGTGTGASSSTLITLDHGGFTLQYDCSAHTAMRYEYTLDVDTGSAARPSAFTLDPDLPAGCAQQTSTSSYASVMPGWDRGHLVTSNHMDASAALIARANHMSNIVPQVSTFNQGIWLDAENVAECHRDLAPVQVVGGVVYDDISNDHFVSSHGIRTPDWFWKVIVTTDTSGATRAIAWFIPNRPMLNTLDSYLVSIEALEQQVGADRVGLGTLPLAVRQSKPASTWALPAGCGLG</sequence>
<dbReference type="EMBL" id="QJJS01000001">
    <property type="protein sequence ID" value="PXW99410.1"/>
    <property type="molecule type" value="Genomic_DNA"/>
</dbReference>
<dbReference type="SMART" id="SM00477">
    <property type="entry name" value="NUC"/>
    <property type="match status" value="1"/>
</dbReference>
<evidence type="ECO:0000259" key="5">
    <source>
        <dbReference type="SMART" id="SM00477"/>
    </source>
</evidence>
<dbReference type="Proteomes" id="UP000247811">
    <property type="component" value="Unassembled WGS sequence"/>
</dbReference>
<proteinExistence type="predicted"/>
<keyword evidence="7" id="KW-0540">Nuclease</keyword>
<dbReference type="GO" id="GO:0003676">
    <property type="term" value="F:nucleic acid binding"/>
    <property type="evidence" value="ECO:0007669"/>
    <property type="project" value="InterPro"/>
</dbReference>